<evidence type="ECO:0000313" key="13">
    <source>
        <dbReference type="EMBL" id="GAA1928145.1"/>
    </source>
</evidence>
<dbReference type="EC" id="2.1.1.77" evidence="3"/>
<dbReference type="Pfam" id="PF01135">
    <property type="entry name" value="PCMT"/>
    <property type="match status" value="1"/>
</dbReference>
<dbReference type="GO" id="GO:0032259">
    <property type="term" value="P:methylation"/>
    <property type="evidence" value="ECO:0007669"/>
    <property type="project" value="UniProtKB-KW"/>
</dbReference>
<proteinExistence type="inferred from homology"/>
<dbReference type="GO" id="GO:0008168">
    <property type="term" value="F:methyltransferase activity"/>
    <property type="evidence" value="ECO:0007669"/>
    <property type="project" value="UniProtKB-KW"/>
</dbReference>
<evidence type="ECO:0000256" key="10">
    <source>
        <dbReference type="ARBA" id="ARBA00031323"/>
    </source>
</evidence>
<keyword evidence="14" id="KW-1185">Reference proteome</keyword>
<dbReference type="PANTHER" id="PTHR11579">
    <property type="entry name" value="PROTEIN-L-ISOASPARTATE O-METHYLTRANSFERASE"/>
    <property type="match status" value="1"/>
</dbReference>
<dbReference type="Pfam" id="PF14028">
    <property type="entry name" value="Lant_dehydr_C"/>
    <property type="match status" value="1"/>
</dbReference>
<dbReference type="NCBIfam" id="TIGR03891">
    <property type="entry name" value="thiopep_ocin"/>
    <property type="match status" value="1"/>
</dbReference>
<evidence type="ECO:0000256" key="8">
    <source>
        <dbReference type="ARBA" id="ARBA00022691"/>
    </source>
</evidence>
<evidence type="ECO:0000256" key="2">
    <source>
        <dbReference type="ARBA" id="ARBA00005369"/>
    </source>
</evidence>
<evidence type="ECO:0000256" key="5">
    <source>
        <dbReference type="ARBA" id="ARBA00022490"/>
    </source>
</evidence>
<evidence type="ECO:0000313" key="14">
    <source>
        <dbReference type="Proteomes" id="UP001501303"/>
    </source>
</evidence>
<protein>
    <recommendedName>
        <fullName evidence="4">Protein-L-isoaspartate O-methyltransferase</fullName>
        <ecNumber evidence="3">2.1.1.77</ecNumber>
    </recommendedName>
    <alternativeName>
        <fullName evidence="11">L-isoaspartyl protein carboxyl methyltransferase</fullName>
    </alternativeName>
    <alternativeName>
        <fullName evidence="9">Protein L-isoaspartyl methyltransferase</fullName>
    </alternativeName>
    <alternativeName>
        <fullName evidence="10">Protein-beta-aspartate methyltransferase</fullName>
    </alternativeName>
</protein>
<reference evidence="14" key="1">
    <citation type="journal article" date="2019" name="Int. J. Syst. Evol. Microbiol.">
        <title>The Global Catalogue of Microorganisms (GCM) 10K type strain sequencing project: providing services to taxonomists for standard genome sequencing and annotation.</title>
        <authorList>
            <consortium name="The Broad Institute Genomics Platform"/>
            <consortium name="The Broad Institute Genome Sequencing Center for Infectious Disease"/>
            <person name="Wu L."/>
            <person name="Ma J."/>
        </authorList>
    </citation>
    <scope>NUCLEOTIDE SEQUENCE [LARGE SCALE GENOMIC DNA]</scope>
    <source>
        <strain evidence="14">JCM 13581</strain>
    </source>
</reference>
<organism evidence="13 14">
    <name type="scientific">Streptomyces sodiiphilus</name>
    <dbReference type="NCBI Taxonomy" id="226217"/>
    <lineage>
        <taxon>Bacteria</taxon>
        <taxon>Bacillati</taxon>
        <taxon>Actinomycetota</taxon>
        <taxon>Actinomycetes</taxon>
        <taxon>Kitasatosporales</taxon>
        <taxon>Streptomycetaceae</taxon>
        <taxon>Streptomyces</taxon>
    </lineage>
</organism>
<dbReference type="CDD" id="cd02440">
    <property type="entry name" value="AdoMet_MTases"/>
    <property type="match status" value="1"/>
</dbReference>
<keyword evidence="7" id="KW-0808">Transferase</keyword>
<comment type="similarity">
    <text evidence="2">Belongs to the methyltransferase superfamily. L-isoaspartyl/D-aspartyl protein methyltransferase family.</text>
</comment>
<dbReference type="PANTHER" id="PTHR11579:SF0">
    <property type="entry name" value="PROTEIN-L-ISOASPARTATE(D-ASPARTATE) O-METHYLTRANSFERASE"/>
    <property type="match status" value="1"/>
</dbReference>
<dbReference type="InterPro" id="IPR000682">
    <property type="entry name" value="PCMT"/>
</dbReference>
<evidence type="ECO:0000256" key="4">
    <source>
        <dbReference type="ARBA" id="ARBA00013346"/>
    </source>
</evidence>
<keyword evidence="8" id="KW-0949">S-adenosyl-L-methionine</keyword>
<accession>A0ABP5B1H9</accession>
<evidence type="ECO:0000256" key="7">
    <source>
        <dbReference type="ARBA" id="ARBA00022679"/>
    </source>
</evidence>
<comment type="subcellular location">
    <subcellularLocation>
        <location evidence="1">Cytoplasm</location>
    </subcellularLocation>
</comment>
<evidence type="ECO:0000256" key="11">
    <source>
        <dbReference type="ARBA" id="ARBA00031350"/>
    </source>
</evidence>
<sequence length="686" mass="74648">MNDSDNSPRDGQPWLQVTFWCQTWQAAEEAAVAHLGPQLAAAERAGLLTGWWFIRKDTSWRVRYLHSPGREKEARACFEEIMRDLVADGSIQRWAETLYEPEAHAFGGPESIDIAHTLFHADSHHLLDHLRDRGARYRSELGIFLACALLRGAGQDFYEQGDIWAKVAAHRPTDRPPTTTEIENLHRLLTTHPTSTVCAPTWLAAFDSAGATMADLAQKGRLTRGLRAVLSHLLLFAFNRAGIPAARQGLLAQAAAHAVFHRDPAPARSRTIPSVTERATRVTEVNITDTPNLEQLRTGLVEYIRKRGTFHTPAVEAAFQRVPRHLFLPGVDPETAYAPQVVVTKRAEDGSALSSASHPNMVAAMLEQLDVRPGHRVLEVGAATGINAALLAELVGPTGTVVTIEIDDDLAEGARTALAAAGYDQVEVVCADGAFGHPDRAPYDRIIVTAGAWDIPTAWWQQLTPTGRMAVPVRLHESGLTRSIAFDRETANRMVSASAQVCGFVPLRGASDTASYSVQLADDITLSLTPGEADAADALRQALTHPGHEVWTGITIDDHDPVEHLDLWLATNTPHFARLSVGRAARDSGQATPALRWAGAALHDGAGTLAYLTLRPVNDHTDELGFIVHGPDHTAIATRTTALLHRWDKERPAQPTLTAHPADTPGAELPDAIRIDKPQTTLTLTW</sequence>
<evidence type="ECO:0000256" key="6">
    <source>
        <dbReference type="ARBA" id="ARBA00022603"/>
    </source>
</evidence>
<comment type="caution">
    <text evidence="13">The sequence shown here is derived from an EMBL/GenBank/DDBJ whole genome shotgun (WGS) entry which is preliminary data.</text>
</comment>
<dbReference type="Proteomes" id="UP001501303">
    <property type="component" value="Unassembled WGS sequence"/>
</dbReference>
<dbReference type="RefSeq" id="WP_344264476.1">
    <property type="nucleotide sequence ID" value="NZ_BAAAMJ010000052.1"/>
</dbReference>
<evidence type="ECO:0000256" key="3">
    <source>
        <dbReference type="ARBA" id="ARBA00011890"/>
    </source>
</evidence>
<dbReference type="EMBL" id="BAAAMJ010000052">
    <property type="protein sequence ID" value="GAA1928145.1"/>
    <property type="molecule type" value="Genomic_DNA"/>
</dbReference>
<keyword evidence="6 13" id="KW-0489">Methyltransferase</keyword>
<keyword evidence="5" id="KW-0963">Cytoplasm</keyword>
<feature type="domain" description="Thiopeptide-type bacteriocin biosynthesis" evidence="12">
    <location>
        <begin position="14"/>
        <end position="259"/>
    </location>
</feature>
<evidence type="ECO:0000256" key="9">
    <source>
        <dbReference type="ARBA" id="ARBA00030757"/>
    </source>
</evidence>
<dbReference type="InterPro" id="IPR029063">
    <property type="entry name" value="SAM-dependent_MTases_sf"/>
</dbReference>
<dbReference type="InterPro" id="IPR027573">
    <property type="entry name" value="Methyltran_FxLD"/>
</dbReference>
<dbReference type="SUPFAM" id="SSF53335">
    <property type="entry name" value="S-adenosyl-L-methionine-dependent methyltransferases"/>
    <property type="match status" value="1"/>
</dbReference>
<dbReference type="Gene3D" id="3.40.50.150">
    <property type="entry name" value="Vaccinia Virus protein VP39"/>
    <property type="match status" value="1"/>
</dbReference>
<evidence type="ECO:0000259" key="12">
    <source>
        <dbReference type="Pfam" id="PF14028"/>
    </source>
</evidence>
<gene>
    <name evidence="13" type="primary">fxlM</name>
    <name evidence="13" type="ORF">GCM10009716_39970</name>
</gene>
<name>A0ABP5B1H9_9ACTN</name>
<evidence type="ECO:0000256" key="1">
    <source>
        <dbReference type="ARBA" id="ARBA00004496"/>
    </source>
</evidence>
<dbReference type="NCBIfam" id="TIGR04364">
    <property type="entry name" value="methyltran_FxLD"/>
    <property type="match status" value="1"/>
</dbReference>
<dbReference type="InterPro" id="IPR023809">
    <property type="entry name" value="Thiopep_bacteriocin_synth_dom"/>
</dbReference>